<dbReference type="Proteomes" id="UP000646579">
    <property type="component" value="Unassembled WGS sequence"/>
</dbReference>
<evidence type="ECO:0000313" key="3">
    <source>
        <dbReference type="Proteomes" id="UP000646579"/>
    </source>
</evidence>
<name>A0A918VMB2_9HYPH</name>
<evidence type="ECO:0000313" key="2">
    <source>
        <dbReference type="EMBL" id="GHA12702.1"/>
    </source>
</evidence>
<dbReference type="GO" id="GO:0016747">
    <property type="term" value="F:acyltransferase activity, transferring groups other than amino-acyl groups"/>
    <property type="evidence" value="ECO:0007669"/>
    <property type="project" value="InterPro"/>
</dbReference>
<dbReference type="Gene3D" id="3.40.630.30">
    <property type="match status" value="1"/>
</dbReference>
<organism evidence="2 3">
    <name type="scientific">Devosia pacifica</name>
    <dbReference type="NCBI Taxonomy" id="1335967"/>
    <lineage>
        <taxon>Bacteria</taxon>
        <taxon>Pseudomonadati</taxon>
        <taxon>Pseudomonadota</taxon>
        <taxon>Alphaproteobacteria</taxon>
        <taxon>Hyphomicrobiales</taxon>
        <taxon>Devosiaceae</taxon>
        <taxon>Devosia</taxon>
    </lineage>
</organism>
<dbReference type="SUPFAM" id="SSF55729">
    <property type="entry name" value="Acyl-CoA N-acyltransferases (Nat)"/>
    <property type="match status" value="1"/>
</dbReference>
<dbReference type="PROSITE" id="PS51186">
    <property type="entry name" value="GNAT"/>
    <property type="match status" value="1"/>
</dbReference>
<gene>
    <name evidence="2" type="primary">attX</name>
    <name evidence="2" type="ORF">GCM10007989_04010</name>
</gene>
<reference evidence="2" key="2">
    <citation type="submission" date="2020-09" db="EMBL/GenBank/DDBJ databases">
        <authorList>
            <person name="Sun Q."/>
            <person name="Kim S."/>
        </authorList>
    </citation>
    <scope>NUCLEOTIDE SEQUENCE</scope>
    <source>
        <strain evidence="2">KCTC 32437</strain>
    </source>
</reference>
<dbReference type="AlphaFoldDB" id="A0A918VMB2"/>
<dbReference type="RefSeq" id="WP_189422870.1">
    <property type="nucleotide sequence ID" value="NZ_BMZE01000001.1"/>
</dbReference>
<comment type="caution">
    <text evidence="2">The sequence shown here is derived from an EMBL/GenBank/DDBJ whole genome shotgun (WGS) entry which is preliminary data.</text>
</comment>
<reference evidence="2" key="1">
    <citation type="journal article" date="2014" name="Int. J. Syst. Evol. Microbiol.">
        <title>Complete genome sequence of Corynebacterium casei LMG S-19264T (=DSM 44701T), isolated from a smear-ripened cheese.</title>
        <authorList>
            <consortium name="US DOE Joint Genome Institute (JGI-PGF)"/>
            <person name="Walter F."/>
            <person name="Albersmeier A."/>
            <person name="Kalinowski J."/>
            <person name="Ruckert C."/>
        </authorList>
    </citation>
    <scope>NUCLEOTIDE SEQUENCE</scope>
    <source>
        <strain evidence="2">KCTC 32437</strain>
    </source>
</reference>
<keyword evidence="3" id="KW-1185">Reference proteome</keyword>
<dbReference type="Pfam" id="PF00583">
    <property type="entry name" value="Acetyltransf_1"/>
    <property type="match status" value="1"/>
</dbReference>
<accession>A0A918VMB2</accession>
<dbReference type="InterPro" id="IPR016181">
    <property type="entry name" value="Acyl_CoA_acyltransferase"/>
</dbReference>
<feature type="domain" description="N-acetyltransferase" evidence="1">
    <location>
        <begin position="3"/>
        <end position="157"/>
    </location>
</feature>
<dbReference type="InterPro" id="IPR000182">
    <property type="entry name" value="GNAT_dom"/>
</dbReference>
<proteinExistence type="predicted"/>
<dbReference type="EMBL" id="BMZE01000001">
    <property type="protein sequence ID" value="GHA12702.1"/>
    <property type="molecule type" value="Genomic_DNA"/>
</dbReference>
<evidence type="ECO:0000259" key="1">
    <source>
        <dbReference type="PROSITE" id="PS51186"/>
    </source>
</evidence>
<protein>
    <submittedName>
        <fullName evidence="2">N-acetyltransferase</fullName>
    </submittedName>
</protein>
<sequence length="157" mass="17327">MAVEVRNCEVADLAAVIDILQARRAEHERYEPVFWKISEDAAASSKAFLATVLEDEESLCLVAMESGILVGFLFARPMPTPPVYDAGPTAVIDDFYMLSPDRWITAGVALIENAKQRLSEKGIKQIVAVSAYKDNAKMVFLRQQGLSLASAWFTSEI</sequence>